<dbReference type="InterPro" id="IPR036866">
    <property type="entry name" value="RibonucZ/Hydroxyglut_hydro"/>
</dbReference>
<evidence type="ECO:0000313" key="4">
    <source>
        <dbReference type="EMBL" id="KZK73826.1"/>
    </source>
</evidence>
<feature type="domain" description="Metallo-beta-lactamase" evidence="2">
    <location>
        <begin position="13"/>
        <end position="236"/>
    </location>
</feature>
<dbReference type="GO" id="GO:0004521">
    <property type="term" value="F:RNA endonuclease activity"/>
    <property type="evidence" value="ECO:0007669"/>
    <property type="project" value="TreeGrafter"/>
</dbReference>
<dbReference type="PANTHER" id="PTHR11203">
    <property type="entry name" value="CLEAVAGE AND POLYADENYLATION SPECIFICITY FACTOR FAMILY MEMBER"/>
    <property type="match status" value="1"/>
</dbReference>
<organism evidence="4 5">
    <name type="scientific">Pelodictyon luteolum</name>
    <dbReference type="NCBI Taxonomy" id="1100"/>
    <lineage>
        <taxon>Bacteria</taxon>
        <taxon>Pseudomonadati</taxon>
        <taxon>Chlorobiota</taxon>
        <taxon>Chlorobiia</taxon>
        <taxon>Chlorobiales</taxon>
        <taxon>Chlorobiaceae</taxon>
        <taxon>Chlorobium/Pelodictyon group</taxon>
        <taxon>Pelodictyon</taxon>
    </lineage>
</organism>
<dbReference type="SUPFAM" id="SSF56281">
    <property type="entry name" value="Metallo-hydrolase/oxidoreductase"/>
    <property type="match status" value="1"/>
</dbReference>
<reference evidence="4 5" key="1">
    <citation type="submission" date="2016-03" db="EMBL/GenBank/DDBJ databases">
        <title>Speciation and ecological success in dimly lit waters: horizontal gene transfer in a green sulfur bacteria bloom unveiled by metagenomic assembly.</title>
        <authorList>
            <person name="Llorens-Mares T."/>
            <person name="Liu Z."/>
            <person name="Allen L.Z."/>
            <person name="Rusch D.B."/>
            <person name="Craig M.T."/>
            <person name="Dupont C.L."/>
            <person name="Bryant D.A."/>
            <person name="Casamayor E.O."/>
        </authorList>
    </citation>
    <scope>NUCLEOTIDE SEQUENCE [LARGE SCALE GENOMIC DNA]</scope>
    <source>
        <strain evidence="4">CIII</strain>
    </source>
</reference>
<dbReference type="Pfam" id="PF00753">
    <property type="entry name" value="Lactamase_B"/>
    <property type="match status" value="1"/>
</dbReference>
<dbReference type="SMART" id="SM00849">
    <property type="entry name" value="Lactamase_B"/>
    <property type="match status" value="1"/>
</dbReference>
<evidence type="ECO:0000259" key="3">
    <source>
        <dbReference type="SMART" id="SM01027"/>
    </source>
</evidence>
<sequence>MEIEFYGATERVTGSCHILRVGRFTVLLDCGLIQGSDVEEALNRESFAFDPERVDAMILSHGHIDHSGRIPLLVKRGFSGPVFTVEATADLARVLLLDSASLSLRDALYRQKHPRKASDRHAEPLYTREDAVRALNSFKPVAYAHRFPVVPGLDACFRDAGHILGSAVVELWLTEKGVSRKLVFSGDLGQYGSPILNDPEEVTDADAVIIESTYGDRLHRDYDRTLQELDEIFTSASRGSGNILIPAFSIGRSQELLYLFAQHYEEWGMARWQVYLDSPMAIEASMIYWGHSELFDQEALASRNDKRLLPTLKNLHFTPKVEQSQAINKERSGAIIIAGSGMCNGGRILHHLKHNISRPECHLLITGYQAEGTLGREIVEGAEVIEIHGRQYPVAAAVHTVGGLSAHGDREDMLRWLSGFKSSPRVFLVHGDPAVKESFRNSIEERLQVRVSIPRSGERYDFSS</sequence>
<proteinExistence type="predicted"/>
<dbReference type="Gene3D" id="3.40.50.10890">
    <property type="match status" value="1"/>
</dbReference>
<dbReference type="AlphaFoldDB" id="A0A165LBR4"/>
<dbReference type="Pfam" id="PF10996">
    <property type="entry name" value="Beta-Casp"/>
    <property type="match status" value="1"/>
</dbReference>
<evidence type="ECO:0000256" key="1">
    <source>
        <dbReference type="ARBA" id="ARBA00022801"/>
    </source>
</evidence>
<feature type="domain" description="Beta-Casp" evidence="3">
    <location>
        <begin position="253"/>
        <end position="378"/>
    </location>
</feature>
<keyword evidence="1 4" id="KW-0378">Hydrolase</keyword>
<dbReference type="RefSeq" id="WP_303682000.1">
    <property type="nucleotide sequence ID" value="NZ_LVWG01000033.1"/>
</dbReference>
<dbReference type="PANTHER" id="PTHR11203:SF37">
    <property type="entry name" value="INTEGRATOR COMPLEX SUBUNIT 11"/>
    <property type="match status" value="1"/>
</dbReference>
<dbReference type="CDD" id="cd16295">
    <property type="entry name" value="TTHA0252-CPSF-like_MBL-fold"/>
    <property type="match status" value="1"/>
</dbReference>
<dbReference type="InterPro" id="IPR022712">
    <property type="entry name" value="Beta_Casp"/>
</dbReference>
<dbReference type="InterPro" id="IPR050698">
    <property type="entry name" value="MBL"/>
</dbReference>
<evidence type="ECO:0000313" key="5">
    <source>
        <dbReference type="Proteomes" id="UP000076481"/>
    </source>
</evidence>
<protein>
    <submittedName>
        <fullName evidence="4">MBL fold metallo-hydrolase</fullName>
    </submittedName>
</protein>
<dbReference type="Proteomes" id="UP000076481">
    <property type="component" value="Unassembled WGS sequence"/>
</dbReference>
<dbReference type="InterPro" id="IPR011108">
    <property type="entry name" value="RMMBL"/>
</dbReference>
<dbReference type="InterPro" id="IPR001279">
    <property type="entry name" value="Metallo-B-lactamas"/>
</dbReference>
<comment type="caution">
    <text evidence="4">The sequence shown here is derived from an EMBL/GenBank/DDBJ whole genome shotgun (WGS) entry which is preliminary data.</text>
</comment>
<dbReference type="Gene3D" id="3.60.15.10">
    <property type="entry name" value="Ribonuclease Z/Hydroxyacylglutathione hydrolase-like"/>
    <property type="match status" value="1"/>
</dbReference>
<evidence type="ECO:0000259" key="2">
    <source>
        <dbReference type="SMART" id="SM00849"/>
    </source>
</evidence>
<name>A0A165LBR4_PELLU</name>
<dbReference type="EMBL" id="LVWG01000033">
    <property type="protein sequence ID" value="KZK73826.1"/>
    <property type="molecule type" value="Genomic_DNA"/>
</dbReference>
<dbReference type="SMART" id="SM01027">
    <property type="entry name" value="Beta-Casp"/>
    <property type="match status" value="1"/>
</dbReference>
<dbReference type="GO" id="GO:0016787">
    <property type="term" value="F:hydrolase activity"/>
    <property type="evidence" value="ECO:0007669"/>
    <property type="project" value="UniProtKB-KW"/>
</dbReference>
<accession>A0A165LBR4</accession>
<dbReference type="Pfam" id="PF07521">
    <property type="entry name" value="RMMBL"/>
    <property type="match status" value="1"/>
</dbReference>
<gene>
    <name evidence="4" type="ORF">A3K90_03245</name>
</gene>